<organism evidence="1 2">
    <name type="scientific">Colletotrichum shisoi</name>
    <dbReference type="NCBI Taxonomy" id="2078593"/>
    <lineage>
        <taxon>Eukaryota</taxon>
        <taxon>Fungi</taxon>
        <taxon>Dikarya</taxon>
        <taxon>Ascomycota</taxon>
        <taxon>Pezizomycotina</taxon>
        <taxon>Sordariomycetes</taxon>
        <taxon>Hypocreomycetidae</taxon>
        <taxon>Glomerellales</taxon>
        <taxon>Glomerellaceae</taxon>
        <taxon>Colletotrichum</taxon>
        <taxon>Colletotrichum destructivum species complex</taxon>
    </lineage>
</organism>
<comment type="caution">
    <text evidence="1">The sequence shown here is derived from an EMBL/GenBank/DDBJ whole genome shotgun (WGS) entry which is preliminary data.</text>
</comment>
<dbReference type="Proteomes" id="UP000326340">
    <property type="component" value="Unassembled WGS sequence"/>
</dbReference>
<keyword evidence="2" id="KW-1185">Reference proteome</keyword>
<sequence length="117" mass="13221">IDYIDCSLTFLPINLPSAKIFIFINRSFTNNVNLTSQLRFVIILANKKLINNIGDRDTFTICSNVVYFLLTKLKHITQSILTLEVYSIVVGVDIAYAISITLCIITNRLNLPLILTI</sequence>
<proteinExistence type="predicted"/>
<feature type="non-terminal residue" evidence="1">
    <location>
        <position position="117"/>
    </location>
</feature>
<evidence type="ECO:0000313" key="2">
    <source>
        <dbReference type="Proteomes" id="UP000326340"/>
    </source>
</evidence>
<protein>
    <submittedName>
        <fullName evidence="1">Uncharacterized protein</fullName>
    </submittedName>
</protein>
<dbReference type="OrthoDB" id="5150797at2759"/>
<evidence type="ECO:0000313" key="1">
    <source>
        <dbReference type="EMBL" id="TQN63575.1"/>
    </source>
</evidence>
<feature type="non-terminal residue" evidence="1">
    <location>
        <position position="1"/>
    </location>
</feature>
<dbReference type="EMBL" id="PUHP01008355">
    <property type="protein sequence ID" value="TQN63575.1"/>
    <property type="molecule type" value="Genomic_DNA"/>
</dbReference>
<dbReference type="AlphaFoldDB" id="A0A5Q4B9D7"/>
<gene>
    <name evidence="1" type="ORF">CSHISOI_11842</name>
</gene>
<name>A0A5Q4B9D7_9PEZI</name>
<reference evidence="1 2" key="1">
    <citation type="journal article" date="2019" name="Sci. Rep.">
        <title>Colletotrichum shisoi sp. nov., an anthracnose pathogen of Perilla frutescens in Japan: molecular phylogenetic, morphological and genomic evidence.</title>
        <authorList>
            <person name="Gan P."/>
            <person name="Tsushima A."/>
            <person name="Hiroyama R."/>
            <person name="Narusaka M."/>
            <person name="Takano Y."/>
            <person name="Narusaka Y."/>
            <person name="Kawaradani M."/>
            <person name="Damm U."/>
            <person name="Shirasu K."/>
        </authorList>
    </citation>
    <scope>NUCLEOTIDE SEQUENCE [LARGE SCALE GENOMIC DNA]</scope>
    <source>
        <strain evidence="1 2">PG-2018a</strain>
    </source>
</reference>
<accession>A0A5Q4B9D7</accession>